<dbReference type="InterPro" id="IPR043128">
    <property type="entry name" value="Rev_trsase/Diguanyl_cyclase"/>
</dbReference>
<dbReference type="Proteomes" id="UP001558613">
    <property type="component" value="Unassembled WGS sequence"/>
</dbReference>
<evidence type="ECO:0000256" key="5">
    <source>
        <dbReference type="ARBA" id="ARBA00022722"/>
    </source>
</evidence>
<evidence type="ECO:0000256" key="4">
    <source>
        <dbReference type="ARBA" id="ARBA00022695"/>
    </source>
</evidence>
<dbReference type="Pfam" id="PF17921">
    <property type="entry name" value="Integrase_H2C2"/>
    <property type="match status" value="1"/>
</dbReference>
<evidence type="ECO:0000256" key="3">
    <source>
        <dbReference type="ARBA" id="ARBA00022679"/>
    </source>
</evidence>
<sequence length="734" mass="81344">MSATGKLMSSCPYVEVVMGGVKVSCLLDTGSMVSTVTESFFLQHLKTDRLQACCWLHLRAANGLAIPYLGYLELDVSLCEKVIPGCGILVVKDPPGGASVPGVLGMNIISKCYELLFGQHGPALFELSTVSQVPGPVFQALQQYHQADGKPSLDLKSCVKLCQGRVQRIPEGVTKFVAATCSDQFSGGFALFEPLNPGLPGGLLASPALVRVVGGTVYIPVVNVGTTDIVLYACTWLGHLCSVDVISLPKGVAELSAIEAVGPSPKLILSQIDALDLSHIDSEDSQQIRGLLHRYQSVFSAHEGNLGCTNLISHELPLSDEVPVRQRYQWLPPSEYEVVKAHIDQLLEAWVIRESCSPYASPIVLVRKKNGSPRLCVDYRQLNQKTRKDAFPLPRIEESLDALSGACWFSTLDLASGYNQVPVAEKDRAKTAFCTPFGLFEFNRMPFGLCNAPSTFQRLMQRLFGKQHCQSFLLYLDDVVVFSSTVSQHLERLEGVLSRLEQEGLKAKLEKCAFLKQELGATEQRWVAQLACFDYEIRYRSGRINKNADALSRQYLPIVTTTPVPGPLQQAEALQRQPHVIQTAIFALPHHSASDMRSLQWADLDIRAVLTFWRQKKRPSSVMSQELSPPAVALLRHWDRLVERDGVLHRRTFRPNGGEEVFQVVLPASLKQDVLTQLHQDHGHQGVERTTELVRQRCFWPGMTAEVKSWCQECERCQVAKDNKLAASSLWGIC</sequence>
<feature type="domain" description="Reverse transcriptase" evidence="9">
    <location>
        <begin position="347"/>
        <end position="531"/>
    </location>
</feature>
<dbReference type="CDD" id="cd01647">
    <property type="entry name" value="RT_LTR"/>
    <property type="match status" value="1"/>
</dbReference>
<keyword evidence="4" id="KW-0548">Nucleotidyltransferase</keyword>
<dbReference type="Pfam" id="PF00078">
    <property type="entry name" value="RVT_1"/>
    <property type="match status" value="1"/>
</dbReference>
<proteinExistence type="inferred from homology"/>
<keyword evidence="8" id="KW-0175">Coiled coil</keyword>
<evidence type="ECO:0000256" key="8">
    <source>
        <dbReference type="SAM" id="Coils"/>
    </source>
</evidence>
<dbReference type="EC" id="3.1.26.4" evidence="2"/>
<gene>
    <name evidence="10" type="ORF">QQF64_004498</name>
</gene>
<comment type="caution">
    <text evidence="10">The sequence shown here is derived from an EMBL/GenBank/DDBJ whole genome shotgun (WGS) entry which is preliminary data.</text>
</comment>
<evidence type="ECO:0000256" key="1">
    <source>
        <dbReference type="ARBA" id="ARBA00010879"/>
    </source>
</evidence>
<dbReference type="InterPro" id="IPR043502">
    <property type="entry name" value="DNA/RNA_pol_sf"/>
</dbReference>
<evidence type="ECO:0000256" key="2">
    <source>
        <dbReference type="ARBA" id="ARBA00012180"/>
    </source>
</evidence>
<keyword evidence="11" id="KW-1185">Reference proteome</keyword>
<dbReference type="InterPro" id="IPR041588">
    <property type="entry name" value="Integrase_H2C2"/>
</dbReference>
<dbReference type="Gene3D" id="3.30.70.270">
    <property type="match status" value="1"/>
</dbReference>
<dbReference type="Gene3D" id="2.40.70.10">
    <property type="entry name" value="Acid Proteases"/>
    <property type="match status" value="1"/>
</dbReference>
<evidence type="ECO:0000313" key="11">
    <source>
        <dbReference type="Proteomes" id="UP001558613"/>
    </source>
</evidence>
<keyword evidence="6" id="KW-0378">Hydrolase</keyword>
<name>A0ABR3MGE3_9TELE</name>
<dbReference type="EMBL" id="JAYMGO010000012">
    <property type="protein sequence ID" value="KAL1264143.1"/>
    <property type="molecule type" value="Genomic_DNA"/>
</dbReference>
<dbReference type="PANTHER" id="PTHR37984:SF5">
    <property type="entry name" value="PROTEIN NYNRIN-LIKE"/>
    <property type="match status" value="1"/>
</dbReference>
<dbReference type="Gene3D" id="3.10.10.10">
    <property type="entry name" value="HIV Type 1 Reverse Transcriptase, subunit A, domain 1"/>
    <property type="match status" value="1"/>
</dbReference>
<organism evidence="10 11">
    <name type="scientific">Cirrhinus molitorella</name>
    <name type="common">mud carp</name>
    <dbReference type="NCBI Taxonomy" id="172907"/>
    <lineage>
        <taxon>Eukaryota</taxon>
        <taxon>Metazoa</taxon>
        <taxon>Chordata</taxon>
        <taxon>Craniata</taxon>
        <taxon>Vertebrata</taxon>
        <taxon>Euteleostomi</taxon>
        <taxon>Actinopterygii</taxon>
        <taxon>Neopterygii</taxon>
        <taxon>Teleostei</taxon>
        <taxon>Ostariophysi</taxon>
        <taxon>Cypriniformes</taxon>
        <taxon>Cyprinidae</taxon>
        <taxon>Labeoninae</taxon>
        <taxon>Labeonini</taxon>
        <taxon>Cirrhinus</taxon>
    </lineage>
</organism>
<protein>
    <recommendedName>
        <fullName evidence="7">Gypsy retrotransposon integrase-like protein 1</fullName>
        <ecNumber evidence="2">3.1.26.4</ecNumber>
    </recommendedName>
</protein>
<dbReference type="PROSITE" id="PS50878">
    <property type="entry name" value="RT_POL"/>
    <property type="match status" value="1"/>
</dbReference>
<keyword evidence="6" id="KW-0255">Endonuclease</keyword>
<dbReference type="SUPFAM" id="SSF56672">
    <property type="entry name" value="DNA/RNA polymerases"/>
    <property type="match status" value="1"/>
</dbReference>
<keyword evidence="5" id="KW-0540">Nuclease</keyword>
<comment type="similarity">
    <text evidence="1">Belongs to the beta type-B retroviral polymerase family. HERV class-II K(HML-2) pol subfamily.</text>
</comment>
<dbReference type="InterPro" id="IPR000477">
    <property type="entry name" value="RT_dom"/>
</dbReference>
<feature type="coiled-coil region" evidence="8">
    <location>
        <begin position="490"/>
        <end position="525"/>
    </location>
</feature>
<accession>A0ABR3MGE3</accession>
<evidence type="ECO:0000313" key="10">
    <source>
        <dbReference type="EMBL" id="KAL1264143.1"/>
    </source>
</evidence>
<dbReference type="SUPFAM" id="SSF50630">
    <property type="entry name" value="Acid proteases"/>
    <property type="match status" value="1"/>
</dbReference>
<dbReference type="Gene3D" id="1.10.340.70">
    <property type="match status" value="1"/>
</dbReference>
<evidence type="ECO:0000256" key="6">
    <source>
        <dbReference type="ARBA" id="ARBA00022759"/>
    </source>
</evidence>
<reference evidence="10 11" key="1">
    <citation type="submission" date="2023-09" db="EMBL/GenBank/DDBJ databases">
        <authorList>
            <person name="Wang M."/>
        </authorList>
    </citation>
    <scope>NUCLEOTIDE SEQUENCE [LARGE SCALE GENOMIC DNA]</scope>
    <source>
        <strain evidence="10">GT-2023</strain>
        <tissue evidence="10">Liver</tissue>
    </source>
</reference>
<dbReference type="PANTHER" id="PTHR37984">
    <property type="entry name" value="PROTEIN CBG26694"/>
    <property type="match status" value="1"/>
</dbReference>
<keyword evidence="3" id="KW-0808">Transferase</keyword>
<evidence type="ECO:0000259" key="9">
    <source>
        <dbReference type="PROSITE" id="PS50878"/>
    </source>
</evidence>
<dbReference type="InterPro" id="IPR050951">
    <property type="entry name" value="Retrovirus_Pol_polyprotein"/>
</dbReference>
<dbReference type="InterPro" id="IPR021109">
    <property type="entry name" value="Peptidase_aspartic_dom_sf"/>
</dbReference>
<evidence type="ECO:0000256" key="7">
    <source>
        <dbReference type="ARBA" id="ARBA00039658"/>
    </source>
</evidence>